<comment type="caution">
    <text evidence="3">The sequence shown here is derived from an EMBL/GenBank/DDBJ whole genome shotgun (WGS) entry which is preliminary data.</text>
</comment>
<keyword evidence="1" id="KW-0175">Coiled coil</keyword>
<evidence type="ECO:0000313" key="3">
    <source>
        <dbReference type="EMBL" id="KAK6945322.1"/>
    </source>
</evidence>
<dbReference type="GO" id="GO:0009311">
    <property type="term" value="P:oligosaccharide metabolic process"/>
    <property type="evidence" value="ECO:0007669"/>
    <property type="project" value="InterPro"/>
</dbReference>
<dbReference type="AlphaFoldDB" id="A0AAN8WBL2"/>
<evidence type="ECO:0000256" key="1">
    <source>
        <dbReference type="SAM" id="Coils"/>
    </source>
</evidence>
<dbReference type="InterPro" id="IPR012341">
    <property type="entry name" value="6hp_glycosidase-like_sf"/>
</dbReference>
<feature type="domain" description="Glycosyl hydrolase family 63 C-terminal" evidence="2">
    <location>
        <begin position="76"/>
        <end position="166"/>
    </location>
</feature>
<reference evidence="3 4" key="1">
    <citation type="submission" date="2023-12" db="EMBL/GenBank/DDBJ databases">
        <title>A high-quality genome assembly for Dillenia turbinata (Dilleniales).</title>
        <authorList>
            <person name="Chanderbali A."/>
        </authorList>
    </citation>
    <scope>NUCLEOTIDE SEQUENCE [LARGE SCALE GENOMIC DNA]</scope>
    <source>
        <strain evidence="3">LSX21</strain>
        <tissue evidence="3">Leaf</tissue>
    </source>
</reference>
<keyword evidence="3" id="KW-0378">Hydrolase</keyword>
<evidence type="ECO:0000259" key="2">
    <source>
        <dbReference type="Pfam" id="PF03200"/>
    </source>
</evidence>
<evidence type="ECO:0000313" key="4">
    <source>
        <dbReference type="Proteomes" id="UP001370490"/>
    </source>
</evidence>
<dbReference type="GO" id="GO:0006487">
    <property type="term" value="P:protein N-linked glycosylation"/>
    <property type="evidence" value="ECO:0007669"/>
    <property type="project" value="TreeGrafter"/>
</dbReference>
<dbReference type="Proteomes" id="UP001370490">
    <property type="component" value="Unassembled WGS sequence"/>
</dbReference>
<keyword evidence="4" id="KW-1185">Reference proteome</keyword>
<proteinExistence type="predicted"/>
<dbReference type="Pfam" id="PF03200">
    <property type="entry name" value="Glyco_hydro_63"/>
    <property type="match status" value="1"/>
</dbReference>
<dbReference type="GO" id="GO:0005789">
    <property type="term" value="C:endoplasmic reticulum membrane"/>
    <property type="evidence" value="ECO:0007669"/>
    <property type="project" value="TreeGrafter"/>
</dbReference>
<feature type="coiled-coil region" evidence="1">
    <location>
        <begin position="75"/>
        <end position="102"/>
    </location>
</feature>
<sequence length="310" mass="35136">MVLTKLGLQLPDTSDDLSNVSAFQISDRIPLTTNFAFVYGSDLNSRIDKCVSNLTVILSISQCFGSIYEYCETSEKHSTRRLNEKEREIDEKLQRCFNLNDKVDSVSLIVGKAAIGNLLGGIGYLCGQSKISHPGKPNLRSSADFLSYCPAELCTAVLGRPFFPMGRRFLPAAYLILGAEELRFQRNLFFSTRQMGFHPVCFWLSEVSWPPNQFEVPMFDNILADTVYSHLADEGMSRLLKYLRNNKYRLRANDKGKPGPLCPRAFYAAKIGHYPLAWMLIPVLHIQVKKNVTWIFDVGCFLERIAWIPS</sequence>
<dbReference type="GO" id="GO:0004573">
    <property type="term" value="F:Glc3Man9GlcNAc2 oligosaccharide glucosidase activity"/>
    <property type="evidence" value="ECO:0007669"/>
    <property type="project" value="InterPro"/>
</dbReference>
<organism evidence="3 4">
    <name type="scientific">Dillenia turbinata</name>
    <dbReference type="NCBI Taxonomy" id="194707"/>
    <lineage>
        <taxon>Eukaryota</taxon>
        <taxon>Viridiplantae</taxon>
        <taxon>Streptophyta</taxon>
        <taxon>Embryophyta</taxon>
        <taxon>Tracheophyta</taxon>
        <taxon>Spermatophyta</taxon>
        <taxon>Magnoliopsida</taxon>
        <taxon>eudicotyledons</taxon>
        <taxon>Gunneridae</taxon>
        <taxon>Pentapetalae</taxon>
        <taxon>Dilleniales</taxon>
        <taxon>Dilleniaceae</taxon>
        <taxon>Dillenia</taxon>
    </lineage>
</organism>
<dbReference type="PANTHER" id="PTHR10412">
    <property type="entry name" value="MANNOSYL-OLIGOSACCHARIDE GLUCOSIDASE"/>
    <property type="match status" value="1"/>
</dbReference>
<dbReference type="PANTHER" id="PTHR10412:SF20">
    <property type="entry name" value="MANNOSYL-OLIGOSACCHARIDE GLUCOSIDASE GCS1"/>
    <property type="match status" value="1"/>
</dbReference>
<accession>A0AAN8WBL2</accession>
<dbReference type="EMBL" id="JBAMMX010000003">
    <property type="protein sequence ID" value="KAK6945322.1"/>
    <property type="molecule type" value="Genomic_DNA"/>
</dbReference>
<dbReference type="Gene3D" id="1.50.10.10">
    <property type="match status" value="1"/>
</dbReference>
<dbReference type="InterPro" id="IPR031335">
    <property type="entry name" value="Glyco_hydro_63_C"/>
</dbReference>
<dbReference type="InterPro" id="IPR004888">
    <property type="entry name" value="Glycoside_hydrolase_63"/>
</dbReference>
<name>A0AAN8WBL2_9MAGN</name>
<protein>
    <submittedName>
        <fullName evidence="3">Glycosyl hydrolase family 63, C-terminal</fullName>
    </submittedName>
</protein>
<gene>
    <name evidence="3" type="ORF">RJ641_026424</name>
</gene>